<sequence length="52" mass="6192">MLRFRTAPVDRMNVRFRLETDLRQRGTKSCADRLLTSLMVLSRHPALTHMRH</sequence>
<proteinExistence type="predicted"/>
<gene>
    <name evidence="1" type="ORF">SAMN04488239_10834</name>
</gene>
<organism evidence="1 2">
    <name type="scientific">Ruegeria marina</name>
    <dbReference type="NCBI Taxonomy" id="639004"/>
    <lineage>
        <taxon>Bacteria</taxon>
        <taxon>Pseudomonadati</taxon>
        <taxon>Pseudomonadota</taxon>
        <taxon>Alphaproteobacteria</taxon>
        <taxon>Rhodobacterales</taxon>
        <taxon>Roseobacteraceae</taxon>
        <taxon>Ruegeria</taxon>
    </lineage>
</organism>
<dbReference type="RefSeq" id="WP_218128909.1">
    <property type="nucleotide sequence ID" value="NZ_FMZV01000008.1"/>
</dbReference>
<name>A0A1G6VE57_9RHOB</name>
<evidence type="ECO:0000313" key="2">
    <source>
        <dbReference type="Proteomes" id="UP000199628"/>
    </source>
</evidence>
<dbReference type="AlphaFoldDB" id="A0A1G6VE57"/>
<dbReference type="Proteomes" id="UP000199628">
    <property type="component" value="Unassembled WGS sequence"/>
</dbReference>
<evidence type="ECO:0000313" key="1">
    <source>
        <dbReference type="EMBL" id="SDD51889.1"/>
    </source>
</evidence>
<accession>A0A1G6VE57</accession>
<protein>
    <submittedName>
        <fullName evidence="1">Uncharacterized protein</fullName>
    </submittedName>
</protein>
<dbReference type="EMBL" id="FMZV01000008">
    <property type="protein sequence ID" value="SDD51889.1"/>
    <property type="molecule type" value="Genomic_DNA"/>
</dbReference>
<keyword evidence="2" id="KW-1185">Reference proteome</keyword>
<reference evidence="2" key="1">
    <citation type="submission" date="2016-10" db="EMBL/GenBank/DDBJ databases">
        <authorList>
            <person name="Varghese N."/>
            <person name="Submissions S."/>
        </authorList>
    </citation>
    <scope>NUCLEOTIDE SEQUENCE [LARGE SCALE GENOMIC DNA]</scope>
    <source>
        <strain evidence="2">CGMCC 1.9108</strain>
    </source>
</reference>